<protein>
    <submittedName>
        <fullName evidence="1">Uncharacterized protein</fullName>
    </submittedName>
</protein>
<evidence type="ECO:0000313" key="2">
    <source>
        <dbReference type="Proteomes" id="UP000501690"/>
    </source>
</evidence>
<dbReference type="AlphaFoldDB" id="A0A4D6LVW0"/>
<keyword evidence="2" id="KW-1185">Reference proteome</keyword>
<gene>
    <name evidence="1" type="ORF">DEO72_LG5g886</name>
</gene>
<dbReference type="Proteomes" id="UP000501690">
    <property type="component" value="Linkage Group LG5"/>
</dbReference>
<organism evidence="1 2">
    <name type="scientific">Vigna unguiculata</name>
    <name type="common">Cowpea</name>
    <dbReference type="NCBI Taxonomy" id="3917"/>
    <lineage>
        <taxon>Eukaryota</taxon>
        <taxon>Viridiplantae</taxon>
        <taxon>Streptophyta</taxon>
        <taxon>Embryophyta</taxon>
        <taxon>Tracheophyta</taxon>
        <taxon>Spermatophyta</taxon>
        <taxon>Magnoliopsida</taxon>
        <taxon>eudicotyledons</taxon>
        <taxon>Gunneridae</taxon>
        <taxon>Pentapetalae</taxon>
        <taxon>rosids</taxon>
        <taxon>fabids</taxon>
        <taxon>Fabales</taxon>
        <taxon>Fabaceae</taxon>
        <taxon>Papilionoideae</taxon>
        <taxon>50 kb inversion clade</taxon>
        <taxon>NPAAA clade</taxon>
        <taxon>indigoferoid/millettioid clade</taxon>
        <taxon>Phaseoleae</taxon>
        <taxon>Vigna</taxon>
    </lineage>
</organism>
<accession>A0A4D6LVW0</accession>
<proteinExistence type="predicted"/>
<name>A0A4D6LVW0_VIGUN</name>
<reference evidence="1 2" key="1">
    <citation type="submission" date="2019-04" db="EMBL/GenBank/DDBJ databases">
        <title>An improved genome assembly and genetic linkage map for asparagus bean, Vigna unguiculata ssp. sesquipedialis.</title>
        <authorList>
            <person name="Xia Q."/>
            <person name="Zhang R."/>
            <person name="Dong Y."/>
        </authorList>
    </citation>
    <scope>NUCLEOTIDE SEQUENCE [LARGE SCALE GENOMIC DNA]</scope>
    <source>
        <tissue evidence="1">Leaf</tissue>
    </source>
</reference>
<dbReference type="EMBL" id="CP039349">
    <property type="protein sequence ID" value="QCD92817.1"/>
    <property type="molecule type" value="Genomic_DNA"/>
</dbReference>
<sequence length="151" mass="17007">MLRMMALGWRLAKAFLELCLKMTFLELWLRMEGKTRGDTELWCVLLVTVVSMQVVARMDGLHLIRQSRVMASDVANLVSKLLEVRIWTWMEMVCLCFLDSGDGGSPTLVCSLYDCLLFVYSISSSYLLLFGDDRVTRYTGVDDVSGGTGEA</sequence>
<evidence type="ECO:0000313" key="1">
    <source>
        <dbReference type="EMBL" id="QCD92817.1"/>
    </source>
</evidence>